<keyword evidence="3" id="KW-1185">Reference proteome</keyword>
<name>A0A369KAY9_HYPMA</name>
<reference evidence="2" key="1">
    <citation type="submission" date="2018-04" db="EMBL/GenBank/DDBJ databases">
        <title>Whole genome sequencing of Hypsizygus marmoreus.</title>
        <authorList>
            <person name="Choi I.-G."/>
            <person name="Min B."/>
            <person name="Kim J.-G."/>
            <person name="Kim S."/>
            <person name="Oh Y.-L."/>
            <person name="Kong W.-S."/>
            <person name="Park H."/>
            <person name="Jeong J."/>
            <person name="Song E.-S."/>
        </authorList>
    </citation>
    <scope>NUCLEOTIDE SEQUENCE [LARGE SCALE GENOMIC DNA]</scope>
    <source>
        <strain evidence="2">51987-8</strain>
    </source>
</reference>
<dbReference type="STRING" id="39966.A0A369KAY9"/>
<feature type="compositionally biased region" description="Basic and acidic residues" evidence="1">
    <location>
        <begin position="21"/>
        <end position="35"/>
    </location>
</feature>
<dbReference type="AlphaFoldDB" id="A0A369KAY9"/>
<dbReference type="OrthoDB" id="3266894at2759"/>
<protein>
    <submittedName>
        <fullName evidence="2">Uncharacterized protein</fullName>
    </submittedName>
</protein>
<feature type="compositionally biased region" description="Gly residues" evidence="1">
    <location>
        <begin position="697"/>
        <end position="706"/>
    </location>
</feature>
<proteinExistence type="predicted"/>
<feature type="compositionally biased region" description="Low complexity" evidence="1">
    <location>
        <begin position="418"/>
        <end position="434"/>
    </location>
</feature>
<dbReference type="InParanoid" id="A0A369KAY9"/>
<dbReference type="Proteomes" id="UP000076154">
    <property type="component" value="Unassembled WGS sequence"/>
</dbReference>
<evidence type="ECO:0000313" key="2">
    <source>
        <dbReference type="EMBL" id="RDB28934.1"/>
    </source>
</evidence>
<accession>A0A369KAY9</accession>
<gene>
    <name evidence="2" type="ORF">Hypma_015731</name>
</gene>
<comment type="caution">
    <text evidence="2">The sequence shown here is derived from an EMBL/GenBank/DDBJ whole genome shotgun (WGS) entry which is preliminary data.</text>
</comment>
<evidence type="ECO:0000256" key="1">
    <source>
        <dbReference type="SAM" id="MobiDB-lite"/>
    </source>
</evidence>
<feature type="compositionally biased region" description="Low complexity" evidence="1">
    <location>
        <begin position="512"/>
        <end position="530"/>
    </location>
</feature>
<organism evidence="2 3">
    <name type="scientific">Hypsizygus marmoreus</name>
    <name type="common">White beech mushroom</name>
    <name type="synonym">Agaricus marmoreus</name>
    <dbReference type="NCBI Taxonomy" id="39966"/>
    <lineage>
        <taxon>Eukaryota</taxon>
        <taxon>Fungi</taxon>
        <taxon>Dikarya</taxon>
        <taxon>Basidiomycota</taxon>
        <taxon>Agaricomycotina</taxon>
        <taxon>Agaricomycetes</taxon>
        <taxon>Agaricomycetidae</taxon>
        <taxon>Agaricales</taxon>
        <taxon>Tricholomatineae</taxon>
        <taxon>Lyophyllaceae</taxon>
        <taxon>Hypsizygus</taxon>
    </lineage>
</organism>
<feature type="region of interest" description="Disordered" evidence="1">
    <location>
        <begin position="253"/>
        <end position="288"/>
    </location>
</feature>
<feature type="region of interest" description="Disordered" evidence="1">
    <location>
        <begin position="388"/>
        <end position="463"/>
    </location>
</feature>
<feature type="compositionally biased region" description="Polar residues" evidence="1">
    <location>
        <begin position="395"/>
        <end position="406"/>
    </location>
</feature>
<feature type="compositionally biased region" description="Low complexity" evidence="1">
    <location>
        <begin position="259"/>
        <end position="274"/>
    </location>
</feature>
<feature type="region of interest" description="Disordered" evidence="1">
    <location>
        <begin position="693"/>
        <end position="720"/>
    </location>
</feature>
<sequence>MTATRPRESVLNLFDPLASAIDDRDAPSPDSDKENASPPIASDCSMTAAFFGRTYKQASPIMFKRRLVDVGDVTVDDPSTFAMLTDVEELDDDDDSDEENDTLVLHHAILGTPVRSAFLPERTTPSAPTPRTPLGELSLDRDMTPVARTKMYRRPVAPLSSLSTTDADPPAPSETTVIGSVINSVNASGTTFASPRPNTLPLDLHDLAADDGHKHENPHDIEAPQITVSSADALSDSLCTLNLDTPAGTLLTDTSRPFSVTPHSPSSEASSSPSINRLRPNPPNASAHEKNRLSVDLYSSFQLQLQSEEASFDLLNDKISFLASSNGMDSFLNTMEADDSFDMAVEEANLQSALDNIRREEHESSKAVPIAVVPAKDVVTAVSMPEFKPKICPPQKSSPTAISTPEISRPSLFKKRSSLGTGSGPSSPISGTFSLGNRSSASPPTKLPVPSSPTTASVFAPPAPVPAPPTATYADIQTPAPHLRDGLAMPPPAVPALRIVKRTKKYGHEKSSSSGSASSSEAPSAPEAVPEAPRLYRAVTMSSTATATTAPTLIRHVSAPVAVNIVPPVRAAGPSRVIAPVQSTSHAPMIRTGTGPRRVPIAENPAVAVSHKPPPVVDTTGPRRVLIAAPTAPKIGVAAPAPATAPIAPIKAPATSGLRAPARYGAGAGASALPRPVSRLPAPSASGIARPRIVTGVGSGSQGAGAGRTIPPRRMAYGGR</sequence>
<evidence type="ECO:0000313" key="3">
    <source>
        <dbReference type="Proteomes" id="UP000076154"/>
    </source>
</evidence>
<feature type="region of interest" description="Disordered" evidence="1">
    <location>
        <begin position="119"/>
        <end position="138"/>
    </location>
</feature>
<dbReference type="EMBL" id="LUEZ02000010">
    <property type="protein sequence ID" value="RDB28934.1"/>
    <property type="molecule type" value="Genomic_DNA"/>
</dbReference>
<feature type="region of interest" description="Disordered" evidence="1">
    <location>
        <begin position="505"/>
        <end position="530"/>
    </location>
</feature>
<feature type="region of interest" description="Disordered" evidence="1">
    <location>
        <begin position="18"/>
        <end position="42"/>
    </location>
</feature>